<dbReference type="EMBL" id="WNAJ01000037">
    <property type="protein sequence ID" value="MTR87045.1"/>
    <property type="molecule type" value="Genomic_DNA"/>
</dbReference>
<reference evidence="1 2" key="1">
    <citation type="journal article" date="2019" name="Nat. Med.">
        <title>A library of human gut bacterial isolates paired with longitudinal multiomics data enables mechanistic microbiome research.</title>
        <authorList>
            <person name="Poyet M."/>
            <person name="Groussin M."/>
            <person name="Gibbons S.M."/>
            <person name="Avila-Pacheco J."/>
            <person name="Jiang X."/>
            <person name="Kearney S.M."/>
            <person name="Perrotta A.R."/>
            <person name="Berdy B."/>
            <person name="Zhao S."/>
            <person name="Lieberman T.D."/>
            <person name="Swanson P.K."/>
            <person name="Smith M."/>
            <person name="Roesemann S."/>
            <person name="Alexander J.E."/>
            <person name="Rich S.A."/>
            <person name="Livny J."/>
            <person name="Vlamakis H."/>
            <person name="Clish C."/>
            <person name="Bullock K."/>
            <person name="Deik A."/>
            <person name="Scott J."/>
            <person name="Pierce K.A."/>
            <person name="Xavier R.J."/>
            <person name="Alm E.J."/>
        </authorList>
    </citation>
    <scope>NUCLEOTIDE SEQUENCE [LARGE SCALE GENOMIC DNA]</scope>
    <source>
        <strain evidence="1 2">BIOML-A1</strain>
    </source>
</reference>
<dbReference type="AlphaFoldDB" id="A0A6L6LA89"/>
<comment type="caution">
    <text evidence="1">The sequence shown here is derived from an EMBL/GenBank/DDBJ whole genome shotgun (WGS) entry which is preliminary data.</text>
</comment>
<organism evidence="1 2">
    <name type="scientific">Roseburia intestinalis</name>
    <dbReference type="NCBI Taxonomy" id="166486"/>
    <lineage>
        <taxon>Bacteria</taxon>
        <taxon>Bacillati</taxon>
        <taxon>Bacillota</taxon>
        <taxon>Clostridia</taxon>
        <taxon>Lachnospirales</taxon>
        <taxon>Lachnospiraceae</taxon>
        <taxon>Roseburia</taxon>
    </lineage>
</organism>
<dbReference type="Proteomes" id="UP000478483">
    <property type="component" value="Unassembled WGS sequence"/>
</dbReference>
<protein>
    <submittedName>
        <fullName evidence="1">Uncharacterized protein</fullName>
    </submittedName>
</protein>
<proteinExistence type="predicted"/>
<name>A0A6L6LA89_9FIRM</name>
<evidence type="ECO:0000313" key="1">
    <source>
        <dbReference type="EMBL" id="MTR87045.1"/>
    </source>
</evidence>
<accession>A0A6L6LA89</accession>
<dbReference type="RefSeq" id="WP_155220029.1">
    <property type="nucleotide sequence ID" value="NZ_QRPI01000036.1"/>
</dbReference>
<gene>
    <name evidence="1" type="ORF">GMD50_18835</name>
</gene>
<evidence type="ECO:0000313" key="2">
    <source>
        <dbReference type="Proteomes" id="UP000478483"/>
    </source>
</evidence>
<sequence>MNDEDHVLLSEKLEDQLKAVEWAREQKKKITDEKNRRIADALMEKMTPLIMKNSVQK</sequence>